<reference evidence="1 2" key="1">
    <citation type="journal article" date="2014" name="Am. J. Bot.">
        <title>Genome assembly and annotation for red clover (Trifolium pratense; Fabaceae).</title>
        <authorList>
            <person name="Istvanek J."/>
            <person name="Jaros M."/>
            <person name="Krenek A."/>
            <person name="Repkova J."/>
        </authorList>
    </citation>
    <scope>NUCLEOTIDE SEQUENCE [LARGE SCALE GENOMIC DNA]</scope>
    <source>
        <strain evidence="2">cv. Tatra</strain>
        <tissue evidence="1">Young leaves</tissue>
    </source>
</reference>
<dbReference type="Proteomes" id="UP000236291">
    <property type="component" value="Unassembled WGS sequence"/>
</dbReference>
<gene>
    <name evidence="1" type="ORF">L195_g050423</name>
</gene>
<proteinExistence type="predicted"/>
<feature type="non-terminal residue" evidence="1">
    <location>
        <position position="1"/>
    </location>
</feature>
<evidence type="ECO:0000313" key="2">
    <source>
        <dbReference type="Proteomes" id="UP000236291"/>
    </source>
</evidence>
<name>A0A2K3JTV0_TRIPR</name>
<protein>
    <submittedName>
        <fullName evidence="1">Uncharacterized protein</fullName>
    </submittedName>
</protein>
<organism evidence="1 2">
    <name type="scientific">Trifolium pratense</name>
    <name type="common">Red clover</name>
    <dbReference type="NCBI Taxonomy" id="57577"/>
    <lineage>
        <taxon>Eukaryota</taxon>
        <taxon>Viridiplantae</taxon>
        <taxon>Streptophyta</taxon>
        <taxon>Embryophyta</taxon>
        <taxon>Tracheophyta</taxon>
        <taxon>Spermatophyta</taxon>
        <taxon>Magnoliopsida</taxon>
        <taxon>eudicotyledons</taxon>
        <taxon>Gunneridae</taxon>
        <taxon>Pentapetalae</taxon>
        <taxon>rosids</taxon>
        <taxon>fabids</taxon>
        <taxon>Fabales</taxon>
        <taxon>Fabaceae</taxon>
        <taxon>Papilionoideae</taxon>
        <taxon>50 kb inversion clade</taxon>
        <taxon>NPAAA clade</taxon>
        <taxon>Hologalegina</taxon>
        <taxon>IRL clade</taxon>
        <taxon>Trifolieae</taxon>
        <taxon>Trifolium</taxon>
    </lineage>
</organism>
<accession>A0A2K3JTV0</accession>
<dbReference type="EMBL" id="ASHM01076619">
    <property type="protein sequence ID" value="PNX57481.1"/>
    <property type="molecule type" value="Genomic_DNA"/>
</dbReference>
<reference evidence="1 2" key="2">
    <citation type="journal article" date="2017" name="Front. Plant Sci.">
        <title>Gene Classification and Mining of Molecular Markers Useful in Red Clover (Trifolium pratense) Breeding.</title>
        <authorList>
            <person name="Istvanek J."/>
            <person name="Dluhosova J."/>
            <person name="Dluhos P."/>
            <person name="Patkova L."/>
            <person name="Nedelnik J."/>
            <person name="Repkova J."/>
        </authorList>
    </citation>
    <scope>NUCLEOTIDE SEQUENCE [LARGE SCALE GENOMIC DNA]</scope>
    <source>
        <strain evidence="2">cv. Tatra</strain>
        <tissue evidence="1">Young leaves</tissue>
    </source>
</reference>
<sequence>ENAVNVSAAAVNVNVSVSLGRRELRFLMLTMIALRLS</sequence>
<comment type="caution">
    <text evidence="1">The sequence shown here is derived from an EMBL/GenBank/DDBJ whole genome shotgun (WGS) entry which is preliminary data.</text>
</comment>
<evidence type="ECO:0000313" key="1">
    <source>
        <dbReference type="EMBL" id="PNX57481.1"/>
    </source>
</evidence>
<dbReference type="AlphaFoldDB" id="A0A2K3JTV0"/>